<keyword evidence="2" id="KW-0805">Transcription regulation</keyword>
<accession>A0ABQ1P0E4</accession>
<dbReference type="Pfam" id="PF00126">
    <property type="entry name" value="HTH_1"/>
    <property type="match status" value="1"/>
</dbReference>
<dbReference type="SUPFAM" id="SSF46785">
    <property type="entry name" value="Winged helix' DNA-binding domain"/>
    <property type="match status" value="1"/>
</dbReference>
<keyword evidence="4" id="KW-0804">Transcription</keyword>
<proteinExistence type="inferred from homology"/>
<keyword evidence="3" id="KW-0238">DNA-binding</keyword>
<dbReference type="PROSITE" id="PS50931">
    <property type="entry name" value="HTH_LYSR"/>
    <property type="match status" value="1"/>
</dbReference>
<dbReference type="SUPFAM" id="SSF53850">
    <property type="entry name" value="Periplasmic binding protein-like II"/>
    <property type="match status" value="1"/>
</dbReference>
<comment type="similarity">
    <text evidence="1">Belongs to the LysR transcriptional regulatory family.</text>
</comment>
<organism evidence="6 7">
    <name type="scientific">Thalassobacillus devorans</name>
    <dbReference type="NCBI Taxonomy" id="279813"/>
    <lineage>
        <taxon>Bacteria</taxon>
        <taxon>Bacillati</taxon>
        <taxon>Bacillota</taxon>
        <taxon>Bacilli</taxon>
        <taxon>Bacillales</taxon>
        <taxon>Bacillaceae</taxon>
        <taxon>Thalassobacillus</taxon>
    </lineage>
</organism>
<feature type="domain" description="HTH lysR-type" evidence="5">
    <location>
        <begin position="1"/>
        <end position="58"/>
    </location>
</feature>
<dbReference type="InterPro" id="IPR005119">
    <property type="entry name" value="LysR_subst-bd"/>
</dbReference>
<sequence length="296" mass="33740">MELRHLKYFTVIAEELHFRRAAEKLNISQPPLSQQLKQLENELQVKLFYRTNRSVELTEAGSVLLEKAYNIFNYLDDACEETRGVHRGEIGELTLGYSGSAVFDLIPTIIHSCNQLFPNLTLDLKQLTTSEQIKALEERKIQVGVLVPPLENPNLVTQTIREEKLVVCLPNNHPLAQGRAQIDARELATENFIMPPRQAGHGYYEAIKNIFKDAGFTPTIVQTAKEQHTMVSLVAAGIGIVIVPEYTQFIKLENVVYLPFNKTYPKITAMAWHKENRRPVVNRFISVVQEFVIPKF</sequence>
<dbReference type="InterPro" id="IPR000847">
    <property type="entry name" value="LysR_HTH_N"/>
</dbReference>
<evidence type="ECO:0000256" key="4">
    <source>
        <dbReference type="ARBA" id="ARBA00023163"/>
    </source>
</evidence>
<dbReference type="Pfam" id="PF03466">
    <property type="entry name" value="LysR_substrate"/>
    <property type="match status" value="1"/>
</dbReference>
<dbReference type="InterPro" id="IPR036388">
    <property type="entry name" value="WH-like_DNA-bd_sf"/>
</dbReference>
<reference evidence="7" key="1">
    <citation type="journal article" date="2019" name="Int. J. Syst. Evol. Microbiol.">
        <title>The Global Catalogue of Microorganisms (GCM) 10K type strain sequencing project: providing services to taxonomists for standard genome sequencing and annotation.</title>
        <authorList>
            <consortium name="The Broad Institute Genomics Platform"/>
            <consortium name="The Broad Institute Genome Sequencing Center for Infectious Disease"/>
            <person name="Wu L."/>
            <person name="Ma J."/>
        </authorList>
    </citation>
    <scope>NUCLEOTIDE SEQUENCE [LARGE SCALE GENOMIC DNA]</scope>
    <source>
        <strain evidence="7">CCM 7282</strain>
    </source>
</reference>
<dbReference type="PANTHER" id="PTHR30346">
    <property type="entry name" value="TRANSCRIPTIONAL DUAL REGULATOR HCAR-RELATED"/>
    <property type="match status" value="1"/>
</dbReference>
<dbReference type="Proteomes" id="UP000619534">
    <property type="component" value="Unassembled WGS sequence"/>
</dbReference>
<keyword evidence="7" id="KW-1185">Reference proteome</keyword>
<name>A0ABQ1P0E4_9BACI</name>
<dbReference type="PRINTS" id="PR00039">
    <property type="entry name" value="HTHLYSR"/>
</dbReference>
<dbReference type="EMBL" id="BMCJ01000003">
    <property type="protein sequence ID" value="GGC87954.1"/>
    <property type="molecule type" value="Genomic_DNA"/>
</dbReference>
<dbReference type="RefSeq" id="WP_062446224.1">
    <property type="nucleotide sequence ID" value="NZ_BMCJ01000003.1"/>
</dbReference>
<dbReference type="InterPro" id="IPR036390">
    <property type="entry name" value="WH_DNA-bd_sf"/>
</dbReference>
<evidence type="ECO:0000313" key="7">
    <source>
        <dbReference type="Proteomes" id="UP000619534"/>
    </source>
</evidence>
<gene>
    <name evidence="6" type="ORF">GCM10007216_18370</name>
</gene>
<evidence type="ECO:0000259" key="5">
    <source>
        <dbReference type="PROSITE" id="PS50931"/>
    </source>
</evidence>
<comment type="caution">
    <text evidence="6">The sequence shown here is derived from an EMBL/GenBank/DDBJ whole genome shotgun (WGS) entry which is preliminary data.</text>
</comment>
<dbReference type="CDD" id="cd08414">
    <property type="entry name" value="PBP2_LTTR_aromatics_like"/>
    <property type="match status" value="1"/>
</dbReference>
<evidence type="ECO:0000256" key="3">
    <source>
        <dbReference type="ARBA" id="ARBA00023125"/>
    </source>
</evidence>
<protein>
    <submittedName>
        <fullName evidence="6">LysR family transcriptional regulator</fullName>
    </submittedName>
</protein>
<dbReference type="Gene3D" id="1.10.10.10">
    <property type="entry name" value="Winged helix-like DNA-binding domain superfamily/Winged helix DNA-binding domain"/>
    <property type="match status" value="1"/>
</dbReference>
<evidence type="ECO:0000256" key="2">
    <source>
        <dbReference type="ARBA" id="ARBA00023015"/>
    </source>
</evidence>
<evidence type="ECO:0000256" key="1">
    <source>
        <dbReference type="ARBA" id="ARBA00009437"/>
    </source>
</evidence>
<evidence type="ECO:0000313" key="6">
    <source>
        <dbReference type="EMBL" id="GGC87954.1"/>
    </source>
</evidence>
<dbReference type="Gene3D" id="3.40.190.10">
    <property type="entry name" value="Periplasmic binding protein-like II"/>
    <property type="match status" value="2"/>
</dbReference>
<dbReference type="PANTHER" id="PTHR30346:SF0">
    <property type="entry name" value="HCA OPERON TRANSCRIPTIONAL ACTIVATOR HCAR"/>
    <property type="match status" value="1"/>
</dbReference>